<reference evidence="2" key="1">
    <citation type="submission" date="2023-06" db="EMBL/GenBank/DDBJ databases">
        <title>Genome-scale phylogeny and comparative genomics of the fungal order Sordariales.</title>
        <authorList>
            <consortium name="Lawrence Berkeley National Laboratory"/>
            <person name="Hensen N."/>
            <person name="Bonometti L."/>
            <person name="Westerberg I."/>
            <person name="Brannstrom I.O."/>
            <person name="Guillou S."/>
            <person name="Cros-Aarteil S."/>
            <person name="Calhoun S."/>
            <person name="Haridas S."/>
            <person name="Kuo A."/>
            <person name="Mondo S."/>
            <person name="Pangilinan J."/>
            <person name="Riley R."/>
            <person name="Labutti K."/>
            <person name="Andreopoulos B."/>
            <person name="Lipzen A."/>
            <person name="Chen C."/>
            <person name="Yanf M."/>
            <person name="Daum C."/>
            <person name="Ng V."/>
            <person name="Clum A."/>
            <person name="Steindorff A."/>
            <person name="Ohm R."/>
            <person name="Martin F."/>
            <person name="Silar P."/>
            <person name="Natvig D."/>
            <person name="Lalanne C."/>
            <person name="Gautier V."/>
            <person name="Ament-Velasquez S.L."/>
            <person name="Kruys A."/>
            <person name="Hutchinson M.I."/>
            <person name="Powell A.J."/>
            <person name="Barry K."/>
            <person name="Miller A.N."/>
            <person name="Grigoriev I.V."/>
            <person name="Debuchy R."/>
            <person name="Gladieux P."/>
            <person name="Thoren M.H."/>
            <person name="Johannesson H."/>
        </authorList>
    </citation>
    <scope>NUCLEOTIDE SEQUENCE</scope>
    <source>
        <strain evidence="2">SMH2532-1</strain>
    </source>
</reference>
<keyword evidence="1" id="KW-1133">Transmembrane helix</keyword>
<name>A0AA40CYJ2_9PEZI</name>
<accession>A0AA40CYJ2</accession>
<organism evidence="2 3">
    <name type="scientific">Cercophora newfieldiana</name>
    <dbReference type="NCBI Taxonomy" id="92897"/>
    <lineage>
        <taxon>Eukaryota</taxon>
        <taxon>Fungi</taxon>
        <taxon>Dikarya</taxon>
        <taxon>Ascomycota</taxon>
        <taxon>Pezizomycotina</taxon>
        <taxon>Sordariomycetes</taxon>
        <taxon>Sordariomycetidae</taxon>
        <taxon>Sordariales</taxon>
        <taxon>Lasiosphaeriaceae</taxon>
        <taxon>Cercophora</taxon>
    </lineage>
</organism>
<keyword evidence="1" id="KW-0812">Transmembrane</keyword>
<feature type="transmembrane region" description="Helical" evidence="1">
    <location>
        <begin position="202"/>
        <end position="225"/>
    </location>
</feature>
<gene>
    <name evidence="2" type="ORF">B0T16DRAFT_7470</name>
</gene>
<sequence>MERKLADYAYRGGTWCLHSFSHGPSGWIPAITRKGHETDPGMPGQRRGVPLIAMDFFCTLSSESCWSTVCMECYCQLHSFPSLPLLLLGRFRQWVKSDVGLFSVLFLTARGLCGQLLFFLGCIILAKRLDGRKTQYANPRCVAWIGAGVRGCWFFGMDEWIVGLCHVSPLRPETNALLSRVFFFIFVLPSLVMLLVQKVSVWGMAFSVSCVFCRVGLLGSMEMIYDGSFL</sequence>
<comment type="caution">
    <text evidence="2">The sequence shown here is derived from an EMBL/GenBank/DDBJ whole genome shotgun (WGS) entry which is preliminary data.</text>
</comment>
<protein>
    <submittedName>
        <fullName evidence="2">Uncharacterized protein</fullName>
    </submittedName>
</protein>
<evidence type="ECO:0000313" key="2">
    <source>
        <dbReference type="EMBL" id="KAK0655222.1"/>
    </source>
</evidence>
<dbReference type="EMBL" id="JAULSV010000001">
    <property type="protein sequence ID" value="KAK0655222.1"/>
    <property type="molecule type" value="Genomic_DNA"/>
</dbReference>
<evidence type="ECO:0000313" key="3">
    <source>
        <dbReference type="Proteomes" id="UP001174936"/>
    </source>
</evidence>
<keyword evidence="3" id="KW-1185">Reference proteome</keyword>
<keyword evidence="1" id="KW-0472">Membrane</keyword>
<feature type="transmembrane region" description="Helical" evidence="1">
    <location>
        <begin position="101"/>
        <end position="126"/>
    </location>
</feature>
<dbReference type="AlphaFoldDB" id="A0AA40CYJ2"/>
<dbReference type="Proteomes" id="UP001174936">
    <property type="component" value="Unassembled WGS sequence"/>
</dbReference>
<evidence type="ECO:0000256" key="1">
    <source>
        <dbReference type="SAM" id="Phobius"/>
    </source>
</evidence>
<feature type="transmembrane region" description="Helical" evidence="1">
    <location>
        <begin position="177"/>
        <end position="196"/>
    </location>
</feature>
<proteinExistence type="predicted"/>